<feature type="binding site" evidence="3">
    <location>
        <position position="59"/>
    </location>
    <ligand>
        <name>Mg(2+)</name>
        <dbReference type="ChEBI" id="CHEBI:18420"/>
        <label>1</label>
    </ligand>
</feature>
<dbReference type="PANTHER" id="PTHR16222:SF24">
    <property type="entry name" value="ADP-RIBOSYLHYDROLASE ARH3"/>
    <property type="match status" value="1"/>
</dbReference>
<dbReference type="Gene3D" id="1.10.4080.10">
    <property type="entry name" value="ADP-ribosylation/Crystallin J1"/>
    <property type="match status" value="1"/>
</dbReference>
<dbReference type="AlphaFoldDB" id="A0A832A1L4"/>
<comment type="cofactor">
    <cofactor evidence="3">
        <name>Mg(2+)</name>
        <dbReference type="ChEBI" id="CHEBI:18420"/>
    </cofactor>
    <text evidence="3">Binds 2 magnesium ions per subunit.</text>
</comment>
<name>A0A832A1L4_9BACT</name>
<dbReference type="Pfam" id="PF03747">
    <property type="entry name" value="ADP_ribosyl_GH"/>
    <property type="match status" value="1"/>
</dbReference>
<comment type="similarity">
    <text evidence="1">Belongs to the ADP-ribosylglycohydrolase family.</text>
</comment>
<dbReference type="GO" id="GO:0046872">
    <property type="term" value="F:metal ion binding"/>
    <property type="evidence" value="ECO:0007669"/>
    <property type="project" value="UniProtKB-KW"/>
</dbReference>
<dbReference type="InterPro" id="IPR050792">
    <property type="entry name" value="ADP-ribosylglycohydrolase"/>
</dbReference>
<reference evidence="4" key="1">
    <citation type="journal article" date="2020" name="mSystems">
        <title>Genome- and Community-Level Interaction Insights into Carbon Utilization and Element Cycling Functions of Hydrothermarchaeota in Hydrothermal Sediment.</title>
        <authorList>
            <person name="Zhou Z."/>
            <person name="Liu Y."/>
            <person name="Xu W."/>
            <person name="Pan J."/>
            <person name="Luo Z.H."/>
            <person name="Li M."/>
        </authorList>
    </citation>
    <scope>NUCLEOTIDE SEQUENCE [LARGE SCALE GENOMIC DNA]</scope>
    <source>
        <strain evidence="4">SpSt-456</strain>
    </source>
</reference>
<sequence length="312" mass="33816">MDHKARGMLWAAFAADALALGAHWIYDPAVIRRRFGRVEHYLAPAPDSYHSGKVAGDFTHYGDQMLVLLESLAETGGCFHLSDFAARWRRLFTDYRGYVDKATKAALQRFAEGHGPETSGASSTDLAGAGRAAPVLYAHRNDPQGCLEAVRAQTAMTHNHPTVVEAAAYFARVTLTVLSGKHPADALETVLQEMSLQEPLVSWVRHGLESASMETEAAVLDFGQSCAVDGAFPSVVHLIARYADDLREALIQNVMVGGDSAGRGLLVGMVLGAHHGFEALPRQWIEALRAGEKIRRLAERIDEAHGAQKIPG</sequence>
<keyword evidence="3" id="KW-0460">Magnesium</keyword>
<dbReference type="GO" id="GO:0016787">
    <property type="term" value="F:hydrolase activity"/>
    <property type="evidence" value="ECO:0007669"/>
    <property type="project" value="UniProtKB-KW"/>
</dbReference>
<evidence type="ECO:0000313" key="4">
    <source>
        <dbReference type="EMBL" id="HFK97888.1"/>
    </source>
</evidence>
<evidence type="ECO:0000256" key="1">
    <source>
        <dbReference type="ARBA" id="ARBA00010702"/>
    </source>
</evidence>
<keyword evidence="3" id="KW-0479">Metal-binding</keyword>
<evidence type="ECO:0000256" key="2">
    <source>
        <dbReference type="ARBA" id="ARBA00022801"/>
    </source>
</evidence>
<accession>A0A832A1L4</accession>
<protein>
    <submittedName>
        <fullName evidence="4">ADP-ribosylglycohydrolase family protein</fullName>
    </submittedName>
</protein>
<dbReference type="SUPFAM" id="SSF101478">
    <property type="entry name" value="ADP-ribosylglycohydrolase"/>
    <property type="match status" value="1"/>
</dbReference>
<dbReference type="InterPro" id="IPR036705">
    <property type="entry name" value="Ribosyl_crysJ1_sf"/>
</dbReference>
<keyword evidence="2 4" id="KW-0378">Hydrolase</keyword>
<evidence type="ECO:0000256" key="3">
    <source>
        <dbReference type="PIRSR" id="PIRSR605502-1"/>
    </source>
</evidence>
<dbReference type="PANTHER" id="PTHR16222">
    <property type="entry name" value="ADP-RIBOSYLGLYCOHYDROLASE"/>
    <property type="match status" value="1"/>
</dbReference>
<comment type="caution">
    <text evidence="4">The sequence shown here is derived from an EMBL/GenBank/DDBJ whole genome shotgun (WGS) entry which is preliminary data.</text>
</comment>
<dbReference type="InterPro" id="IPR005502">
    <property type="entry name" value="Ribosyl_crysJ1"/>
</dbReference>
<dbReference type="EMBL" id="DSTK01000034">
    <property type="protein sequence ID" value="HFK97888.1"/>
    <property type="molecule type" value="Genomic_DNA"/>
</dbReference>
<feature type="binding site" evidence="3">
    <location>
        <position position="259"/>
    </location>
    <ligand>
        <name>Mg(2+)</name>
        <dbReference type="ChEBI" id="CHEBI:18420"/>
        <label>1</label>
    </ligand>
</feature>
<organism evidence="4">
    <name type="scientific">Desulfacinum infernum</name>
    <dbReference type="NCBI Taxonomy" id="35837"/>
    <lineage>
        <taxon>Bacteria</taxon>
        <taxon>Pseudomonadati</taxon>
        <taxon>Thermodesulfobacteriota</taxon>
        <taxon>Syntrophobacteria</taxon>
        <taxon>Syntrophobacterales</taxon>
        <taxon>Syntrophobacteraceae</taxon>
        <taxon>Desulfacinum</taxon>
    </lineage>
</organism>
<proteinExistence type="inferred from homology"/>
<gene>
    <name evidence="4" type="ORF">ENS06_11290</name>
</gene>